<dbReference type="InterPro" id="IPR000182">
    <property type="entry name" value="GNAT_dom"/>
</dbReference>
<dbReference type="Gene3D" id="3.40.630.30">
    <property type="match status" value="1"/>
</dbReference>
<dbReference type="PANTHER" id="PTHR43877">
    <property type="entry name" value="AMINOALKYLPHOSPHONATE N-ACETYLTRANSFERASE-RELATED-RELATED"/>
    <property type="match status" value="1"/>
</dbReference>
<reference evidence="5" key="1">
    <citation type="submission" date="2015-02" db="EMBL/GenBank/DDBJ databases">
        <authorList>
            <person name="Lima A.O."/>
            <person name="Cabral A."/>
            <person name="Porto L.M."/>
            <person name="Silva M.A."/>
        </authorList>
    </citation>
    <scope>NUCLEOTIDE SEQUENCE [LARGE SCALE GENOMIC DNA]</scope>
    <source>
        <strain evidence="5">LAMA 915</strain>
    </source>
</reference>
<dbReference type="SUPFAM" id="SSF55729">
    <property type="entry name" value="Acyl-CoA N-acyltransferases (Nat)"/>
    <property type="match status" value="1"/>
</dbReference>
<dbReference type="PANTHER" id="PTHR43877:SF1">
    <property type="entry name" value="ACETYLTRANSFERASE"/>
    <property type="match status" value="1"/>
</dbReference>
<dbReference type="GO" id="GO:0016747">
    <property type="term" value="F:acyltransferase activity, transferring groups other than amino-acyl groups"/>
    <property type="evidence" value="ECO:0007669"/>
    <property type="project" value="InterPro"/>
</dbReference>
<evidence type="ECO:0000313" key="5">
    <source>
        <dbReference type="Proteomes" id="UP000037446"/>
    </source>
</evidence>
<keyword evidence="2" id="KW-0012">Acyltransferase</keyword>
<name>A0A0L1KAJ1_9SPHN</name>
<sequence length="171" mass="18117">MTAIAIRPERGGDAPAIFALTEAAFRDMPHADGDEQQLVGQLRAEGDLALSLVAEDATRIVGHAAFSPVTISDGSEGWFGLGPVSVWPELQRQGIGSALIKRGIADLRESGGRGIVLVGDPAYYARFGFECDPALRYDGAEPRYFQRLVLEGDAPRGAVTFAPAFSAARSA</sequence>
<dbReference type="STRING" id="1306953.J121_1507"/>
<comment type="caution">
    <text evidence="4">The sequence shown here is derived from an EMBL/GenBank/DDBJ whole genome shotgun (WGS) entry which is preliminary data.</text>
</comment>
<dbReference type="RefSeq" id="WP_050601637.1">
    <property type="nucleotide sequence ID" value="NZ_JYNE01000028.1"/>
</dbReference>
<keyword evidence="1 4" id="KW-0808">Transferase</keyword>
<accession>A0A0L1KAJ1</accession>
<evidence type="ECO:0000259" key="3">
    <source>
        <dbReference type="PROSITE" id="PS51186"/>
    </source>
</evidence>
<feature type="domain" description="N-acetyltransferase" evidence="3">
    <location>
        <begin position="4"/>
        <end position="155"/>
    </location>
</feature>
<dbReference type="InterPro" id="IPR050832">
    <property type="entry name" value="Bact_Acetyltransf"/>
</dbReference>
<proteinExistence type="predicted"/>
<dbReference type="AlphaFoldDB" id="A0A0L1KAJ1"/>
<dbReference type="Proteomes" id="UP000037446">
    <property type="component" value="Unassembled WGS sequence"/>
</dbReference>
<dbReference type="InterPro" id="IPR016181">
    <property type="entry name" value="Acyl_CoA_acyltransferase"/>
</dbReference>
<dbReference type="EMBL" id="JYNE01000028">
    <property type="protein sequence ID" value="KNH00882.1"/>
    <property type="molecule type" value="Genomic_DNA"/>
</dbReference>
<dbReference type="Pfam" id="PF13527">
    <property type="entry name" value="Acetyltransf_9"/>
    <property type="match status" value="1"/>
</dbReference>
<dbReference type="PATRIC" id="fig|1306953.7.peg.1547"/>
<organism evidence="4 5">
    <name type="scientific">Qipengyuania citrea LAMA 915</name>
    <dbReference type="NCBI Taxonomy" id="1306953"/>
    <lineage>
        <taxon>Bacteria</taxon>
        <taxon>Pseudomonadati</taxon>
        <taxon>Pseudomonadota</taxon>
        <taxon>Alphaproteobacteria</taxon>
        <taxon>Sphingomonadales</taxon>
        <taxon>Erythrobacteraceae</taxon>
        <taxon>Qipengyuania</taxon>
    </lineage>
</organism>
<dbReference type="PROSITE" id="PS51186">
    <property type="entry name" value="GNAT"/>
    <property type="match status" value="1"/>
</dbReference>
<protein>
    <submittedName>
        <fullName evidence="4">Acetyltransferase</fullName>
    </submittedName>
</protein>
<evidence type="ECO:0000256" key="1">
    <source>
        <dbReference type="ARBA" id="ARBA00022679"/>
    </source>
</evidence>
<evidence type="ECO:0000313" key="4">
    <source>
        <dbReference type="EMBL" id="KNH00882.1"/>
    </source>
</evidence>
<evidence type="ECO:0000256" key="2">
    <source>
        <dbReference type="ARBA" id="ARBA00023315"/>
    </source>
</evidence>
<gene>
    <name evidence="4" type="ORF">J121_1507</name>
</gene>
<dbReference type="CDD" id="cd04301">
    <property type="entry name" value="NAT_SF"/>
    <property type="match status" value="1"/>
</dbReference>